<evidence type="ECO:0000313" key="1">
    <source>
        <dbReference type="EMBL" id="EWM19967.1"/>
    </source>
</evidence>
<organism evidence="1 2">
    <name type="scientific">Nannochloropsis gaditana</name>
    <dbReference type="NCBI Taxonomy" id="72520"/>
    <lineage>
        <taxon>Eukaryota</taxon>
        <taxon>Sar</taxon>
        <taxon>Stramenopiles</taxon>
        <taxon>Ochrophyta</taxon>
        <taxon>Eustigmatophyceae</taxon>
        <taxon>Eustigmatales</taxon>
        <taxon>Monodopsidaceae</taxon>
        <taxon>Nannochloropsis</taxon>
    </lineage>
</organism>
<proteinExistence type="predicted"/>
<reference evidence="1 2" key="1">
    <citation type="journal article" date="2014" name="Mol. Plant">
        <title>Chromosome Scale Genome Assembly and Transcriptome Profiling of Nannochloropsis gaditana in Nitrogen Depletion.</title>
        <authorList>
            <person name="Corteggiani Carpinelli E."/>
            <person name="Telatin A."/>
            <person name="Vitulo N."/>
            <person name="Forcato C."/>
            <person name="D'Angelo M."/>
            <person name="Schiavon R."/>
            <person name="Vezzi A."/>
            <person name="Giacometti G.M."/>
            <person name="Morosinotto T."/>
            <person name="Valle G."/>
        </authorList>
    </citation>
    <scope>NUCLEOTIDE SEQUENCE [LARGE SCALE GENOMIC DNA]</scope>
    <source>
        <strain evidence="1 2">B-31</strain>
    </source>
</reference>
<sequence length="197" mass="22100">RDVVPKAKGQVSMVYKSHWADQEYHNSADFFLVTHRDPYDMVCSMGNMFRPVFFTDFKRAISSCRGMADNEKRILRVASKSGSALHVHHSALYSAESMAQVVEAMALKWNVTGGKIDARGVAREVLELRAPPEGIFPVAHPRTELHADHITASSSTKKDCTELRRALEADSVCRAWHDRYEQSFPPGTAQLVRDSIP</sequence>
<dbReference type="Proteomes" id="UP000019335">
    <property type="component" value="Unassembled WGS sequence"/>
</dbReference>
<evidence type="ECO:0000313" key="2">
    <source>
        <dbReference type="Proteomes" id="UP000019335"/>
    </source>
</evidence>
<protein>
    <submittedName>
        <fullName evidence="1">Uncharacterized protein</fullName>
    </submittedName>
</protein>
<feature type="non-terminal residue" evidence="1">
    <location>
        <position position="1"/>
    </location>
</feature>
<name>W7SZS7_9STRA</name>
<accession>W7SZS7</accession>
<dbReference type="OrthoDB" id="208739at2759"/>
<gene>
    <name evidence="1" type="ORF">Naga_102579g1</name>
</gene>
<dbReference type="AlphaFoldDB" id="W7SZS7"/>
<keyword evidence="2" id="KW-1185">Reference proteome</keyword>
<comment type="caution">
    <text evidence="1">The sequence shown here is derived from an EMBL/GenBank/DDBJ whole genome shotgun (WGS) entry which is preliminary data.</text>
</comment>
<dbReference type="EMBL" id="AZIL01003576">
    <property type="protein sequence ID" value="EWM19967.1"/>
    <property type="molecule type" value="Genomic_DNA"/>
</dbReference>